<evidence type="ECO:0000313" key="1">
    <source>
        <dbReference type="EMBL" id="TWU01833.1"/>
    </source>
</evidence>
<proteinExistence type="predicted"/>
<sequence length="53" mass="5898">MHLCGQPSRPFGEVAVTTLFNTSIETAEITIKFHLNYVIDTDFIGSSRDVVLL</sequence>
<keyword evidence="2" id="KW-1185">Reference proteome</keyword>
<accession>A0A5C6APA3</accession>
<comment type="caution">
    <text evidence="1">The sequence shown here is derived from an EMBL/GenBank/DDBJ whole genome shotgun (WGS) entry which is preliminary data.</text>
</comment>
<name>A0A5C6APA3_9BACT</name>
<dbReference type="EMBL" id="SJPM01000002">
    <property type="protein sequence ID" value="TWU01833.1"/>
    <property type="molecule type" value="Genomic_DNA"/>
</dbReference>
<protein>
    <submittedName>
        <fullName evidence="1">Uncharacterized protein</fullName>
    </submittedName>
</protein>
<dbReference type="AlphaFoldDB" id="A0A5C6APA3"/>
<evidence type="ECO:0000313" key="2">
    <source>
        <dbReference type="Proteomes" id="UP000316213"/>
    </source>
</evidence>
<reference evidence="1 2" key="1">
    <citation type="submission" date="2019-02" db="EMBL/GenBank/DDBJ databases">
        <title>Deep-cultivation of Planctomycetes and their phenomic and genomic characterization uncovers novel biology.</title>
        <authorList>
            <person name="Wiegand S."/>
            <person name="Jogler M."/>
            <person name="Boedeker C."/>
            <person name="Pinto D."/>
            <person name="Vollmers J."/>
            <person name="Rivas-Marin E."/>
            <person name="Kohn T."/>
            <person name="Peeters S.H."/>
            <person name="Heuer A."/>
            <person name="Rast P."/>
            <person name="Oberbeckmann S."/>
            <person name="Bunk B."/>
            <person name="Jeske O."/>
            <person name="Meyerdierks A."/>
            <person name="Storesund J.E."/>
            <person name="Kallscheuer N."/>
            <person name="Luecker S."/>
            <person name="Lage O.M."/>
            <person name="Pohl T."/>
            <person name="Merkel B.J."/>
            <person name="Hornburger P."/>
            <person name="Mueller R.-W."/>
            <person name="Bruemmer F."/>
            <person name="Labrenz M."/>
            <person name="Spormann A.M."/>
            <person name="Op Den Camp H."/>
            <person name="Overmann J."/>
            <person name="Amann R."/>
            <person name="Jetten M.S.M."/>
            <person name="Mascher T."/>
            <person name="Medema M.H."/>
            <person name="Devos D.P."/>
            <person name="Kaster A.-K."/>
            <person name="Ovreas L."/>
            <person name="Rohde M."/>
            <person name="Galperin M.Y."/>
            <person name="Jogler C."/>
        </authorList>
    </citation>
    <scope>NUCLEOTIDE SEQUENCE [LARGE SCALE GENOMIC DNA]</scope>
    <source>
        <strain evidence="1 2">Pla100</strain>
    </source>
</reference>
<dbReference type="Proteomes" id="UP000316213">
    <property type="component" value="Unassembled WGS sequence"/>
</dbReference>
<organism evidence="1 2">
    <name type="scientific">Neorhodopirellula pilleata</name>
    <dbReference type="NCBI Taxonomy" id="2714738"/>
    <lineage>
        <taxon>Bacteria</taxon>
        <taxon>Pseudomonadati</taxon>
        <taxon>Planctomycetota</taxon>
        <taxon>Planctomycetia</taxon>
        <taxon>Pirellulales</taxon>
        <taxon>Pirellulaceae</taxon>
        <taxon>Neorhodopirellula</taxon>
    </lineage>
</organism>
<gene>
    <name evidence="1" type="ORF">Pla100_15690</name>
</gene>